<evidence type="ECO:0000313" key="3">
    <source>
        <dbReference type="EnsemblPlants" id="LPERR01G34900.1"/>
    </source>
</evidence>
<keyword evidence="4" id="KW-1185">Reference proteome</keyword>
<dbReference type="InterPro" id="IPR035513">
    <property type="entry name" value="Invertase/methylesterase_inhib"/>
</dbReference>
<protein>
    <recommendedName>
        <fullName evidence="2">Pectinesterase inhibitor domain-containing protein</fullName>
    </recommendedName>
</protein>
<evidence type="ECO:0000313" key="4">
    <source>
        <dbReference type="Proteomes" id="UP000032180"/>
    </source>
</evidence>
<keyword evidence="1" id="KW-0732">Signal</keyword>
<reference evidence="3 4" key="2">
    <citation type="submission" date="2013-12" db="EMBL/GenBank/DDBJ databases">
        <authorList>
            <person name="Yu Y."/>
            <person name="Lee S."/>
            <person name="de Baynast K."/>
            <person name="Wissotski M."/>
            <person name="Liu L."/>
            <person name="Talag J."/>
            <person name="Goicoechea J."/>
            <person name="Angelova A."/>
            <person name="Jetty R."/>
            <person name="Kudrna D."/>
            <person name="Golser W."/>
            <person name="Rivera L."/>
            <person name="Zhang J."/>
            <person name="Wing R."/>
        </authorList>
    </citation>
    <scope>NUCLEOTIDE SEQUENCE</scope>
</reference>
<dbReference type="EnsemblPlants" id="LPERR01G34900.1">
    <property type="protein sequence ID" value="LPERR01G34900.1"/>
    <property type="gene ID" value="LPERR01G34900"/>
</dbReference>
<reference evidence="3" key="3">
    <citation type="submission" date="2015-04" db="UniProtKB">
        <authorList>
            <consortium name="EnsemblPlants"/>
        </authorList>
    </citation>
    <scope>IDENTIFICATION</scope>
</reference>
<organism evidence="3 4">
    <name type="scientific">Leersia perrieri</name>
    <dbReference type="NCBI Taxonomy" id="77586"/>
    <lineage>
        <taxon>Eukaryota</taxon>
        <taxon>Viridiplantae</taxon>
        <taxon>Streptophyta</taxon>
        <taxon>Embryophyta</taxon>
        <taxon>Tracheophyta</taxon>
        <taxon>Spermatophyta</taxon>
        <taxon>Magnoliopsida</taxon>
        <taxon>Liliopsida</taxon>
        <taxon>Poales</taxon>
        <taxon>Poaceae</taxon>
        <taxon>BOP clade</taxon>
        <taxon>Oryzoideae</taxon>
        <taxon>Oryzeae</taxon>
        <taxon>Oryzinae</taxon>
        <taxon>Leersia</taxon>
    </lineage>
</organism>
<dbReference type="AlphaFoldDB" id="A0A0D9V8Z2"/>
<dbReference type="InterPro" id="IPR006501">
    <property type="entry name" value="Pectinesterase_inhib_dom"/>
</dbReference>
<feature type="domain" description="Pectinesterase inhibitor" evidence="2">
    <location>
        <begin position="32"/>
        <end position="131"/>
    </location>
</feature>
<dbReference type="Gramene" id="LPERR01G34930.1">
    <property type="protein sequence ID" value="LPERR01G34930.1"/>
    <property type="gene ID" value="LPERR01G34930"/>
</dbReference>
<dbReference type="HOGENOM" id="CLU_125192_0_0_1"/>
<evidence type="ECO:0000256" key="1">
    <source>
        <dbReference type="SAM" id="SignalP"/>
    </source>
</evidence>
<dbReference type="GO" id="GO:0004857">
    <property type="term" value="F:enzyme inhibitor activity"/>
    <property type="evidence" value="ECO:0007669"/>
    <property type="project" value="InterPro"/>
</dbReference>
<dbReference type="Gramene" id="LPERR01G34900.1">
    <property type="protein sequence ID" value="LPERR01G34900.1"/>
    <property type="gene ID" value="LPERR01G34900"/>
</dbReference>
<feature type="signal peptide" evidence="1">
    <location>
        <begin position="1"/>
        <end position="20"/>
    </location>
</feature>
<dbReference type="NCBIfam" id="TIGR01614">
    <property type="entry name" value="PME_inhib"/>
    <property type="match status" value="1"/>
</dbReference>
<feature type="chain" id="PRO_5007398448" description="Pectinesterase inhibitor domain-containing protein" evidence="1">
    <location>
        <begin position="21"/>
        <end position="184"/>
    </location>
</feature>
<dbReference type="SUPFAM" id="SSF101148">
    <property type="entry name" value="Plant invertase/pectin methylesterase inhibitor"/>
    <property type="match status" value="1"/>
</dbReference>
<dbReference type="Pfam" id="PF04043">
    <property type="entry name" value="PMEI"/>
    <property type="match status" value="1"/>
</dbReference>
<reference evidence="3 4" key="1">
    <citation type="submission" date="2012-08" db="EMBL/GenBank/DDBJ databases">
        <title>Oryza genome evolution.</title>
        <authorList>
            <person name="Wing R.A."/>
        </authorList>
    </citation>
    <scope>NUCLEOTIDE SEQUENCE</scope>
</reference>
<name>A0A0D9V8Z2_9ORYZ</name>
<sequence>MATLVVVVAAALLLVGGVESAGRTAAANDNSIVGEACSRTSDKKACVEFLLAFPEAKKATTVAPLAELYLHAIANITAEGKAMASKELAAQKGKGVPPVCLDQCAASIDTLSEALSSFFSASGAGDRKYEDLDRFLVGFIRTTKQPPACQSVCPLVYNGSGEIAVVEKFHQAWKLLAVADGLVH</sequence>
<dbReference type="Gene3D" id="1.20.140.40">
    <property type="entry name" value="Invertase/pectin methylesterase inhibitor family protein"/>
    <property type="match status" value="1"/>
</dbReference>
<dbReference type="Proteomes" id="UP000032180">
    <property type="component" value="Chromosome 1"/>
</dbReference>
<accession>A0A0D9V8Z2</accession>
<proteinExistence type="predicted"/>
<dbReference type="EnsemblPlants" id="LPERR01G34930.1">
    <property type="protein sequence ID" value="LPERR01G34930.1"/>
    <property type="gene ID" value="LPERR01G34930"/>
</dbReference>
<evidence type="ECO:0000259" key="2">
    <source>
        <dbReference type="Pfam" id="PF04043"/>
    </source>
</evidence>